<accession>A0A1E3I9A2</accession>
<evidence type="ECO:0000313" key="3">
    <source>
        <dbReference type="Proteomes" id="UP000094065"/>
    </source>
</evidence>
<dbReference type="GeneID" id="30151644"/>
<reference evidence="2 3" key="1">
    <citation type="submission" date="2016-06" db="EMBL/GenBank/DDBJ databases">
        <title>Evolution of pathogenesis and genome organization in the Tremellales.</title>
        <authorList>
            <person name="Cuomo C."/>
            <person name="Litvintseva A."/>
            <person name="Heitman J."/>
            <person name="Chen Y."/>
            <person name="Sun S."/>
            <person name="Springer D."/>
            <person name="Dromer F."/>
            <person name="Young S."/>
            <person name="Zeng Q."/>
            <person name="Chapman S."/>
            <person name="Gujja S."/>
            <person name="Saif S."/>
            <person name="Birren B."/>
        </authorList>
    </citation>
    <scope>NUCLEOTIDE SEQUENCE [LARGE SCALE GENOMIC DNA]</scope>
    <source>
        <strain evidence="2 3">CBS 6039</strain>
    </source>
</reference>
<keyword evidence="3" id="KW-1185">Reference proteome</keyword>
<sequence length="292" mass="34098">MSRSAKYAAPSLRPLLPRHIDPSRIKAPRTKPPPAVPFFRDPEHTIPTKWSLYRPLLRFARGSLGDETAYPSVGREVKRLWKSRRSWTSVPQVRTFLQGQYDILSAFQDNNISELDELEARLANNHRLHDDRVATKAALEAAKPRRPRPRIVGFLRPTLFNPPLPRLKPQPPALGAMIHARLRRRERRMERRKEYASLRPDMKLEVAFWKNVLGREGEHLTDNTLSPGGWDQLLREEVEAMDARFVKENKRADMVYDEAMYERIESAKKARSEWWTKKKAELKAERLARKSQ</sequence>
<name>A0A1E3I9A2_9TREE</name>
<dbReference type="STRING" id="1295533.A0A1E3I9A2"/>
<gene>
    <name evidence="2" type="ORF">L202_00335</name>
</gene>
<dbReference type="Proteomes" id="UP000094065">
    <property type="component" value="Unassembled WGS sequence"/>
</dbReference>
<evidence type="ECO:0000256" key="1">
    <source>
        <dbReference type="SAM" id="MobiDB-lite"/>
    </source>
</evidence>
<feature type="region of interest" description="Disordered" evidence="1">
    <location>
        <begin position="1"/>
        <end position="40"/>
    </location>
</feature>
<dbReference type="RefSeq" id="XP_018998174.1">
    <property type="nucleotide sequence ID" value="XM_019133469.1"/>
</dbReference>
<protein>
    <submittedName>
        <fullName evidence="2">Uncharacterized protein</fullName>
    </submittedName>
</protein>
<organism evidence="2 3">
    <name type="scientific">Cryptococcus amylolentus CBS 6039</name>
    <dbReference type="NCBI Taxonomy" id="1295533"/>
    <lineage>
        <taxon>Eukaryota</taxon>
        <taxon>Fungi</taxon>
        <taxon>Dikarya</taxon>
        <taxon>Basidiomycota</taxon>
        <taxon>Agaricomycotina</taxon>
        <taxon>Tremellomycetes</taxon>
        <taxon>Tremellales</taxon>
        <taxon>Cryptococcaceae</taxon>
        <taxon>Cryptococcus</taxon>
    </lineage>
</organism>
<dbReference type="OrthoDB" id="2571149at2759"/>
<dbReference type="EMBL" id="AWGJ01000001">
    <property type="protein sequence ID" value="ODN84371.1"/>
    <property type="molecule type" value="Genomic_DNA"/>
</dbReference>
<proteinExistence type="predicted"/>
<comment type="caution">
    <text evidence="2">The sequence shown here is derived from an EMBL/GenBank/DDBJ whole genome shotgun (WGS) entry which is preliminary data.</text>
</comment>
<dbReference type="AlphaFoldDB" id="A0A1E3I9A2"/>
<evidence type="ECO:0000313" key="2">
    <source>
        <dbReference type="EMBL" id="ODN84371.1"/>
    </source>
</evidence>